<evidence type="ECO:0000313" key="12">
    <source>
        <dbReference type="Proteomes" id="UP000298324"/>
    </source>
</evidence>
<evidence type="ECO:0000256" key="5">
    <source>
        <dbReference type="ARBA" id="ARBA00022500"/>
    </source>
</evidence>
<reference evidence="11 12" key="1">
    <citation type="journal article" date="2018" name="Environ. Microbiol.">
        <title>Novel energy conservation strategies and behaviour of Pelotomaculum schinkii driving syntrophic propionate catabolism.</title>
        <authorList>
            <person name="Hidalgo-Ahumada C.A.P."/>
            <person name="Nobu M.K."/>
            <person name="Narihiro T."/>
            <person name="Tamaki H."/>
            <person name="Liu W.T."/>
            <person name="Kamagata Y."/>
            <person name="Stams A.J.M."/>
            <person name="Imachi H."/>
            <person name="Sousa D.Z."/>
        </authorList>
    </citation>
    <scope>NUCLEOTIDE SEQUENCE [LARGE SCALE GENOMIC DNA]</scope>
    <source>
        <strain evidence="11 12">HH</strain>
    </source>
</reference>
<keyword evidence="9 10" id="KW-0472">Membrane</keyword>
<evidence type="ECO:0000256" key="9">
    <source>
        <dbReference type="ARBA" id="ARBA00023136"/>
    </source>
</evidence>
<dbReference type="PANTHER" id="PTHR35091:SF2">
    <property type="entry name" value="FLAGELLAR PROTEIN FLIL"/>
    <property type="match status" value="1"/>
</dbReference>
<name>A0A4Y7R838_9FIRM</name>
<gene>
    <name evidence="11" type="ORF">Psch_03705</name>
</gene>
<keyword evidence="11" id="KW-0969">Cilium</keyword>
<evidence type="ECO:0000256" key="1">
    <source>
        <dbReference type="ARBA" id="ARBA00002254"/>
    </source>
</evidence>
<keyword evidence="12" id="KW-1185">Reference proteome</keyword>
<evidence type="ECO:0000313" key="11">
    <source>
        <dbReference type="EMBL" id="TEB04942.1"/>
    </source>
</evidence>
<dbReference type="GO" id="GO:0009425">
    <property type="term" value="C:bacterial-type flagellum basal body"/>
    <property type="evidence" value="ECO:0007669"/>
    <property type="project" value="InterPro"/>
</dbReference>
<keyword evidence="5 10" id="KW-0145">Chemotaxis</keyword>
<keyword evidence="11" id="KW-0966">Cell projection</keyword>
<proteinExistence type="inferred from homology"/>
<evidence type="ECO:0000256" key="10">
    <source>
        <dbReference type="RuleBase" id="RU364125"/>
    </source>
</evidence>
<dbReference type="AlphaFoldDB" id="A0A4Y7R838"/>
<comment type="similarity">
    <text evidence="3 10">Belongs to the FliL family.</text>
</comment>
<feature type="transmembrane region" description="Helical" evidence="10">
    <location>
        <begin position="24"/>
        <end position="46"/>
    </location>
</feature>
<dbReference type="PANTHER" id="PTHR35091">
    <property type="entry name" value="FLAGELLAR PROTEIN FLIL"/>
    <property type="match status" value="1"/>
</dbReference>
<comment type="subcellular location">
    <subcellularLocation>
        <location evidence="2">Cell membrane</location>
        <topology evidence="2">Single-pass membrane protein</topology>
    </subcellularLocation>
</comment>
<keyword evidence="8 10" id="KW-1133">Transmembrane helix</keyword>
<dbReference type="Proteomes" id="UP000298324">
    <property type="component" value="Unassembled WGS sequence"/>
</dbReference>
<comment type="function">
    <text evidence="1 10">Controls the rotational direction of flagella during chemotaxis.</text>
</comment>
<keyword evidence="11" id="KW-0282">Flagellum</keyword>
<dbReference type="EMBL" id="QFGA01000003">
    <property type="protein sequence ID" value="TEB04942.1"/>
    <property type="molecule type" value="Genomic_DNA"/>
</dbReference>
<organism evidence="11 12">
    <name type="scientific">Pelotomaculum schinkii</name>
    <dbReference type="NCBI Taxonomy" id="78350"/>
    <lineage>
        <taxon>Bacteria</taxon>
        <taxon>Bacillati</taxon>
        <taxon>Bacillota</taxon>
        <taxon>Clostridia</taxon>
        <taxon>Eubacteriales</taxon>
        <taxon>Desulfotomaculaceae</taxon>
        <taxon>Pelotomaculum</taxon>
    </lineage>
</organism>
<comment type="caution">
    <text evidence="11">The sequence shown here is derived from an EMBL/GenBank/DDBJ whole genome shotgun (WGS) entry which is preliminary data.</text>
</comment>
<evidence type="ECO:0000256" key="8">
    <source>
        <dbReference type="ARBA" id="ARBA00022989"/>
    </source>
</evidence>
<dbReference type="GO" id="GO:0071978">
    <property type="term" value="P:bacterial-type flagellum-dependent swarming motility"/>
    <property type="evidence" value="ECO:0007669"/>
    <property type="project" value="TreeGrafter"/>
</dbReference>
<evidence type="ECO:0000256" key="6">
    <source>
        <dbReference type="ARBA" id="ARBA00022692"/>
    </source>
</evidence>
<protein>
    <recommendedName>
        <fullName evidence="10">Flagellar protein FliL</fullName>
    </recommendedName>
</protein>
<dbReference type="GO" id="GO:0006935">
    <property type="term" value="P:chemotaxis"/>
    <property type="evidence" value="ECO:0007669"/>
    <property type="project" value="UniProtKB-KW"/>
</dbReference>
<dbReference type="Pfam" id="PF03748">
    <property type="entry name" value="FliL"/>
    <property type="match status" value="1"/>
</dbReference>
<sequence>MPISNTSENQVRAGKKAKPKKKKIILILLIGLMFLAGSSAGAYFYFNKPAGAASEVQKAAVPKTTETESLDMGEMVVNLAGDGGGHYLRVKITLEYPKEKKLREELKKKKVQVLDAMIMALRSKTLEEVAPVGASDALKKSLLNVVNNNLDCGEVVGIYFTDYLVQ</sequence>
<accession>A0A4Y7R838</accession>
<keyword evidence="4 10" id="KW-1003">Cell membrane</keyword>
<keyword evidence="7 10" id="KW-0283">Flagellar rotation</keyword>
<evidence type="ECO:0000256" key="4">
    <source>
        <dbReference type="ARBA" id="ARBA00022475"/>
    </source>
</evidence>
<dbReference type="InterPro" id="IPR005503">
    <property type="entry name" value="FliL"/>
</dbReference>
<evidence type="ECO:0000256" key="2">
    <source>
        <dbReference type="ARBA" id="ARBA00004162"/>
    </source>
</evidence>
<keyword evidence="6 10" id="KW-0812">Transmembrane</keyword>
<dbReference type="RefSeq" id="WP_190259227.1">
    <property type="nucleotide sequence ID" value="NZ_QFGA01000003.1"/>
</dbReference>
<evidence type="ECO:0000256" key="7">
    <source>
        <dbReference type="ARBA" id="ARBA00022779"/>
    </source>
</evidence>
<dbReference type="GO" id="GO:0005886">
    <property type="term" value="C:plasma membrane"/>
    <property type="evidence" value="ECO:0007669"/>
    <property type="project" value="UniProtKB-SubCell"/>
</dbReference>
<evidence type="ECO:0000256" key="3">
    <source>
        <dbReference type="ARBA" id="ARBA00008281"/>
    </source>
</evidence>